<reference evidence="1" key="1">
    <citation type="submission" date="2020-03" db="EMBL/GenBank/DDBJ databases">
        <title>The deep terrestrial virosphere.</title>
        <authorList>
            <person name="Holmfeldt K."/>
            <person name="Nilsson E."/>
            <person name="Simone D."/>
            <person name="Lopez-Fernandez M."/>
            <person name="Wu X."/>
            <person name="de Brujin I."/>
            <person name="Lundin D."/>
            <person name="Andersson A."/>
            <person name="Bertilsson S."/>
            <person name="Dopson M."/>
        </authorList>
    </citation>
    <scope>NUCLEOTIDE SEQUENCE</scope>
    <source>
        <strain evidence="1">TM448A01221</strain>
        <strain evidence="2">TM448B01620</strain>
    </source>
</reference>
<sequence length="70" mass="7983">MVMLALEAEMYHSRAISMLAGLAAAFDFNKPYGGEPRRDVSLADLFRSQKNNGRKLNERERLPEKVVFII</sequence>
<gene>
    <name evidence="1" type="ORF">TM448A01221_0024</name>
    <name evidence="2" type="ORF">TM448B01620_0023</name>
</gene>
<dbReference type="EMBL" id="MT144797">
    <property type="protein sequence ID" value="QJH99581.1"/>
    <property type="molecule type" value="Genomic_DNA"/>
</dbReference>
<organism evidence="1">
    <name type="scientific">viral metagenome</name>
    <dbReference type="NCBI Taxonomy" id="1070528"/>
    <lineage>
        <taxon>unclassified sequences</taxon>
        <taxon>metagenomes</taxon>
        <taxon>organismal metagenomes</taxon>
    </lineage>
</organism>
<dbReference type="AlphaFoldDB" id="A0A6H1ZNK4"/>
<evidence type="ECO:0000313" key="2">
    <source>
        <dbReference type="EMBL" id="QJH99581.1"/>
    </source>
</evidence>
<accession>A0A6H1ZNK4</accession>
<dbReference type="EMBL" id="MT144115">
    <property type="protein sequence ID" value="QJA49059.1"/>
    <property type="molecule type" value="Genomic_DNA"/>
</dbReference>
<name>A0A6H1ZNK4_9ZZZZ</name>
<proteinExistence type="predicted"/>
<evidence type="ECO:0000313" key="1">
    <source>
        <dbReference type="EMBL" id="QJA49059.1"/>
    </source>
</evidence>
<protein>
    <submittedName>
        <fullName evidence="1">Uncharacterized protein</fullName>
    </submittedName>
</protein>